<protein>
    <submittedName>
        <fullName evidence="1">Nitrite reductase</fullName>
    </submittedName>
</protein>
<gene>
    <name evidence="1" type="ORF">TM49_16485</name>
</gene>
<evidence type="ECO:0000313" key="2">
    <source>
        <dbReference type="Proteomes" id="UP000032611"/>
    </source>
</evidence>
<organism evidence="1 2">
    <name type="scientific">Martelella endophytica</name>
    <dbReference type="NCBI Taxonomy" id="1486262"/>
    <lineage>
        <taxon>Bacteria</taxon>
        <taxon>Pseudomonadati</taxon>
        <taxon>Pseudomonadota</taxon>
        <taxon>Alphaproteobacteria</taxon>
        <taxon>Hyphomicrobiales</taxon>
        <taxon>Aurantimonadaceae</taxon>
        <taxon>Martelella</taxon>
    </lineage>
</organism>
<dbReference type="Proteomes" id="UP000032611">
    <property type="component" value="Chromosome"/>
</dbReference>
<dbReference type="KEGG" id="mey:TM49_16485"/>
<proteinExistence type="predicted"/>
<dbReference type="InterPro" id="IPR021270">
    <property type="entry name" value="DUF2849"/>
</dbReference>
<sequence>MSAKVLTANRLTDGLAVWLDANGRWVEDLQHALVARHDAAIASLEDIGKRDFSVNKVVDVNIIDVEERPDGRIWPARLRERIRAEGPTIPYAAGYHAAKPEFVEA</sequence>
<dbReference type="Pfam" id="PF11011">
    <property type="entry name" value="DUF2849"/>
    <property type="match status" value="1"/>
</dbReference>
<dbReference type="RefSeq" id="WP_045682880.1">
    <property type="nucleotide sequence ID" value="NZ_CP010803.1"/>
</dbReference>
<dbReference type="PATRIC" id="fig|1486262.3.peg.3408"/>
<reference evidence="1 2" key="1">
    <citation type="journal article" date="2015" name="Genome Announc.">
        <title>Complete genome sequence of Martelella endophytica YC6887, which has antifungal activity associated with a halophyte.</title>
        <authorList>
            <person name="Khan A."/>
            <person name="Khan H."/>
            <person name="Chung E.J."/>
            <person name="Hossain M.T."/>
            <person name="Chung Y.R."/>
        </authorList>
    </citation>
    <scope>NUCLEOTIDE SEQUENCE [LARGE SCALE GENOMIC DNA]</scope>
    <source>
        <strain evidence="1">YC6887</strain>
    </source>
</reference>
<evidence type="ECO:0000313" key="1">
    <source>
        <dbReference type="EMBL" id="AJY46916.1"/>
    </source>
</evidence>
<accession>A0A0D5LS69</accession>
<name>A0A0D5LS69_MAREN</name>
<dbReference type="STRING" id="1486262.TM49_16485"/>
<dbReference type="EMBL" id="CP010803">
    <property type="protein sequence ID" value="AJY46916.1"/>
    <property type="molecule type" value="Genomic_DNA"/>
</dbReference>
<keyword evidence="2" id="KW-1185">Reference proteome</keyword>
<dbReference type="AlphaFoldDB" id="A0A0D5LS69"/>
<dbReference type="OrthoDB" id="9815695at2"/>
<dbReference type="HOGENOM" id="CLU_157881_1_0_5"/>